<dbReference type="EMBL" id="CM029043">
    <property type="protein sequence ID" value="KAG2611411.1"/>
    <property type="molecule type" value="Genomic_DNA"/>
</dbReference>
<protein>
    <submittedName>
        <fullName evidence="2">Uncharacterized protein</fullName>
    </submittedName>
</protein>
<evidence type="ECO:0000256" key="1">
    <source>
        <dbReference type="SAM" id="MobiDB-lite"/>
    </source>
</evidence>
<evidence type="ECO:0000313" key="2">
    <source>
        <dbReference type="EMBL" id="KAG2611411.1"/>
    </source>
</evidence>
<feature type="compositionally biased region" description="Basic and acidic residues" evidence="1">
    <location>
        <begin position="30"/>
        <end position="45"/>
    </location>
</feature>
<organism evidence="2 3">
    <name type="scientific">Panicum virgatum</name>
    <name type="common">Blackwell switchgrass</name>
    <dbReference type="NCBI Taxonomy" id="38727"/>
    <lineage>
        <taxon>Eukaryota</taxon>
        <taxon>Viridiplantae</taxon>
        <taxon>Streptophyta</taxon>
        <taxon>Embryophyta</taxon>
        <taxon>Tracheophyta</taxon>
        <taxon>Spermatophyta</taxon>
        <taxon>Magnoliopsida</taxon>
        <taxon>Liliopsida</taxon>
        <taxon>Poales</taxon>
        <taxon>Poaceae</taxon>
        <taxon>PACMAD clade</taxon>
        <taxon>Panicoideae</taxon>
        <taxon>Panicodae</taxon>
        <taxon>Paniceae</taxon>
        <taxon>Panicinae</taxon>
        <taxon>Panicum</taxon>
        <taxon>Panicum sect. Hiantes</taxon>
    </lineage>
</organism>
<name>A0A8T0THT2_PANVG</name>
<proteinExistence type="predicted"/>
<dbReference type="Proteomes" id="UP000823388">
    <property type="component" value="Chromosome 4K"/>
</dbReference>
<comment type="caution">
    <text evidence="2">The sequence shown here is derived from an EMBL/GenBank/DDBJ whole genome shotgun (WGS) entry which is preliminary data.</text>
</comment>
<feature type="compositionally biased region" description="Basic residues" evidence="1">
    <location>
        <begin position="70"/>
        <end position="94"/>
    </location>
</feature>
<keyword evidence="3" id="KW-1185">Reference proteome</keyword>
<feature type="region of interest" description="Disordered" evidence="1">
    <location>
        <begin position="138"/>
        <end position="164"/>
    </location>
</feature>
<sequence length="220" mass="24409">MSAGGGGTISASQAMGHRRWHPVAGIPEVPEAKPEAVRRGWRPVEETLPPSPRSPGRHVAAAPRGGGFGARRRRWSARRRRRRCERRGASHRGRMPGIELPRRLRLVAPVHAPCRAAPPPPPPSLAALLRRRRPLRPAATAAAPLSSNLGEKKRGKGGEKKLKGKRRRWTLVICARLVGATHVRSHRQHRRAASRQPQKQIRDKFMELVRRPLAGCVVPE</sequence>
<feature type="region of interest" description="Disordered" evidence="1">
    <location>
        <begin position="1"/>
        <end position="95"/>
    </location>
</feature>
<gene>
    <name evidence="2" type="ORF">PVAP13_4KG163805</name>
</gene>
<reference evidence="2" key="1">
    <citation type="submission" date="2020-05" db="EMBL/GenBank/DDBJ databases">
        <title>WGS assembly of Panicum virgatum.</title>
        <authorList>
            <person name="Lovell J.T."/>
            <person name="Jenkins J."/>
            <person name="Shu S."/>
            <person name="Juenger T.E."/>
            <person name="Schmutz J."/>
        </authorList>
    </citation>
    <scope>NUCLEOTIDE SEQUENCE</scope>
    <source>
        <strain evidence="2">AP13</strain>
    </source>
</reference>
<feature type="compositionally biased region" description="Basic and acidic residues" evidence="1">
    <location>
        <begin position="150"/>
        <end position="161"/>
    </location>
</feature>
<dbReference type="AlphaFoldDB" id="A0A8T0THT2"/>
<accession>A0A8T0THT2</accession>
<evidence type="ECO:0000313" key="3">
    <source>
        <dbReference type="Proteomes" id="UP000823388"/>
    </source>
</evidence>